<protein>
    <submittedName>
        <fullName evidence="2">Uncharacterized protein</fullName>
    </submittedName>
</protein>
<sequence length="117" mass="13094">MEPPCGFHKEMVTVSFSFLGGRSGLYMRQREFELRAHDVRSSSNTTLPRSLFRLKPPVRRRAPLCHRSAPSPGGGGARNENLAMHASNDRQRRRREGEKKKKKPGAGGWGCTCNSTL</sequence>
<proteinExistence type="predicted"/>
<feature type="compositionally biased region" description="Basic and acidic residues" evidence="1">
    <location>
        <begin position="87"/>
        <end position="99"/>
    </location>
</feature>
<keyword evidence="3" id="KW-1185">Reference proteome</keyword>
<evidence type="ECO:0000313" key="3">
    <source>
        <dbReference type="Proteomes" id="UP001153269"/>
    </source>
</evidence>
<feature type="region of interest" description="Disordered" evidence="1">
    <location>
        <begin position="40"/>
        <end position="117"/>
    </location>
</feature>
<organism evidence="2 3">
    <name type="scientific">Pleuronectes platessa</name>
    <name type="common">European plaice</name>
    <dbReference type="NCBI Taxonomy" id="8262"/>
    <lineage>
        <taxon>Eukaryota</taxon>
        <taxon>Metazoa</taxon>
        <taxon>Chordata</taxon>
        <taxon>Craniata</taxon>
        <taxon>Vertebrata</taxon>
        <taxon>Euteleostomi</taxon>
        <taxon>Actinopterygii</taxon>
        <taxon>Neopterygii</taxon>
        <taxon>Teleostei</taxon>
        <taxon>Neoteleostei</taxon>
        <taxon>Acanthomorphata</taxon>
        <taxon>Carangaria</taxon>
        <taxon>Pleuronectiformes</taxon>
        <taxon>Pleuronectoidei</taxon>
        <taxon>Pleuronectidae</taxon>
        <taxon>Pleuronectes</taxon>
    </lineage>
</organism>
<dbReference type="Proteomes" id="UP001153269">
    <property type="component" value="Unassembled WGS sequence"/>
</dbReference>
<accession>A0A9N7U5T3</accession>
<reference evidence="2" key="1">
    <citation type="submission" date="2020-03" db="EMBL/GenBank/DDBJ databases">
        <authorList>
            <person name="Weist P."/>
        </authorList>
    </citation>
    <scope>NUCLEOTIDE SEQUENCE</scope>
</reference>
<dbReference type="EMBL" id="CADEAL010000713">
    <property type="protein sequence ID" value="CAB1424229.1"/>
    <property type="molecule type" value="Genomic_DNA"/>
</dbReference>
<evidence type="ECO:0000256" key="1">
    <source>
        <dbReference type="SAM" id="MobiDB-lite"/>
    </source>
</evidence>
<evidence type="ECO:0000313" key="2">
    <source>
        <dbReference type="EMBL" id="CAB1424229.1"/>
    </source>
</evidence>
<name>A0A9N7U5T3_PLEPL</name>
<gene>
    <name evidence="2" type="ORF">PLEPLA_LOCUS12150</name>
</gene>
<dbReference type="AlphaFoldDB" id="A0A9N7U5T3"/>
<comment type="caution">
    <text evidence="2">The sequence shown here is derived from an EMBL/GenBank/DDBJ whole genome shotgun (WGS) entry which is preliminary data.</text>
</comment>